<dbReference type="RefSeq" id="WP_091194135.1">
    <property type="nucleotide sequence ID" value="NZ_FOVE01000010.1"/>
</dbReference>
<dbReference type="Proteomes" id="UP000242869">
    <property type="component" value="Unassembled WGS sequence"/>
</dbReference>
<reference evidence="2" key="1">
    <citation type="submission" date="2016-10" db="EMBL/GenBank/DDBJ databases">
        <authorList>
            <person name="Varghese N."/>
            <person name="Submissions S."/>
        </authorList>
    </citation>
    <scope>NUCLEOTIDE SEQUENCE [LARGE SCALE GENOMIC DNA]</scope>
    <source>
        <strain evidence="2">DSM 6150</strain>
    </source>
</reference>
<dbReference type="OrthoDB" id="6736327at2"/>
<accession>A0A1I4ZE25</accession>
<proteinExistence type="predicted"/>
<sequence length="542" mass="60816">MKIEALNQDDRPWRIDSIGDLAYPNLSYRRTQPSFQVAMSPILVDLNDTQALLSPTATDISEQRRPWCSLGILPFLRVGDIWKSGKLLRQPDYQLQTFVNLEINQDTTALIKAGLSTENKQFLLPLREHPWHRSHTQAYCLRIQLPDDHQIVIPCWELIRFYFGSSSRLIHTIFQYTLKKEMLFTDNITTHGGHGLHLVLADGIPGRSAADIGRIAMSNVAWRSVLRVASSCLRASTQGELIYPNTFFPFEGKTNLVVAGKWLPLGKQENMTFMVFNIRSCSHPFPFESLKYECSTQKNPAIAQQKESSSETKPSIARTSQENENIILKNVDPGKNLSSALTSHGNDIRFPDLENKEVWRAAEIDKSDHGSVALIHADNSVEVHATGTPVAYDSIRAVELTLGKGMLSTIRQATLPRFLREALKTLQENGNLKIRLLYPDSSRSPVIIVPKIINDEGEIHLGCHFQYTNGSRRPRKAAVLIVAKPCQTDYVVVLEGSTRETRLQIIKIDAGKDGTFSNNIDIQRVVALAIVQAPSIPQYTPC</sequence>
<evidence type="ECO:0000313" key="1">
    <source>
        <dbReference type="EMBL" id="SFN48229.1"/>
    </source>
</evidence>
<keyword evidence="2" id="KW-1185">Reference proteome</keyword>
<evidence type="ECO:0000313" key="2">
    <source>
        <dbReference type="Proteomes" id="UP000242869"/>
    </source>
</evidence>
<gene>
    <name evidence="1" type="ORF">SAMN05660284_01592</name>
</gene>
<protein>
    <submittedName>
        <fullName evidence="1">Uncharacterized protein</fullName>
    </submittedName>
</protein>
<dbReference type="EMBL" id="FOVE01000010">
    <property type="protein sequence ID" value="SFN48229.1"/>
    <property type="molecule type" value="Genomic_DNA"/>
</dbReference>
<dbReference type="STRING" id="83765.SAMN05660284_01592"/>
<name>A0A1I4ZE25_9NEIS</name>
<organism evidence="1 2">
    <name type="scientific">Formivibrio citricus</name>
    <dbReference type="NCBI Taxonomy" id="83765"/>
    <lineage>
        <taxon>Bacteria</taxon>
        <taxon>Pseudomonadati</taxon>
        <taxon>Pseudomonadota</taxon>
        <taxon>Betaproteobacteria</taxon>
        <taxon>Neisseriales</taxon>
        <taxon>Chitinibacteraceae</taxon>
        <taxon>Formivibrio</taxon>
    </lineage>
</organism>
<dbReference type="AlphaFoldDB" id="A0A1I4ZE25"/>